<dbReference type="FunFam" id="1.20.1250.20:FF:000784">
    <property type="entry name" value="MFS drug efflux pump"/>
    <property type="match status" value="1"/>
</dbReference>
<feature type="transmembrane region" description="Helical" evidence="7">
    <location>
        <begin position="252"/>
        <end position="273"/>
    </location>
</feature>
<keyword evidence="5 7" id="KW-0472">Membrane</keyword>
<feature type="domain" description="Major facilitator superfamily (MFS) profile" evidence="8">
    <location>
        <begin position="58"/>
        <end position="567"/>
    </location>
</feature>
<feature type="region of interest" description="Disordered" evidence="6">
    <location>
        <begin position="1"/>
        <end position="43"/>
    </location>
</feature>
<feature type="transmembrane region" description="Helical" evidence="7">
    <location>
        <begin position="543"/>
        <end position="562"/>
    </location>
</feature>
<dbReference type="SUPFAM" id="SSF103473">
    <property type="entry name" value="MFS general substrate transporter"/>
    <property type="match status" value="1"/>
</dbReference>
<dbReference type="Pfam" id="PF06609">
    <property type="entry name" value="TRI12"/>
    <property type="match status" value="1"/>
</dbReference>
<feature type="transmembrane region" description="Helical" evidence="7">
    <location>
        <begin position="447"/>
        <end position="470"/>
    </location>
</feature>
<evidence type="ECO:0000256" key="4">
    <source>
        <dbReference type="ARBA" id="ARBA00022989"/>
    </source>
</evidence>
<dbReference type="OrthoDB" id="4161376at2759"/>
<protein>
    <submittedName>
        <fullName evidence="9">MFS general substrate transporter</fullName>
    </submittedName>
</protein>
<dbReference type="Proteomes" id="UP000799640">
    <property type="component" value="Unassembled WGS sequence"/>
</dbReference>
<proteinExistence type="predicted"/>
<dbReference type="Gene3D" id="1.20.1250.20">
    <property type="entry name" value="MFS general substrate transporter like domains"/>
    <property type="match status" value="1"/>
</dbReference>
<dbReference type="PANTHER" id="PTHR23501:SF109">
    <property type="entry name" value="MAJOR FACILITATOR SUPERFAMILY (MFS) PROFILE DOMAIN-CONTAINING PROTEIN-RELATED"/>
    <property type="match status" value="1"/>
</dbReference>
<dbReference type="PROSITE" id="PS50850">
    <property type="entry name" value="MFS"/>
    <property type="match status" value="1"/>
</dbReference>
<evidence type="ECO:0000313" key="10">
    <source>
        <dbReference type="Proteomes" id="UP000799640"/>
    </source>
</evidence>
<feature type="transmembrane region" description="Helical" evidence="7">
    <location>
        <begin position="124"/>
        <end position="143"/>
    </location>
</feature>
<feature type="transmembrane region" description="Helical" evidence="7">
    <location>
        <begin position="182"/>
        <end position="207"/>
    </location>
</feature>
<feature type="transmembrane region" description="Helical" evidence="7">
    <location>
        <begin position="285"/>
        <end position="302"/>
    </location>
</feature>
<feature type="compositionally biased region" description="Basic and acidic residues" evidence="6">
    <location>
        <begin position="31"/>
        <end position="42"/>
    </location>
</feature>
<dbReference type="EMBL" id="ML996689">
    <property type="protein sequence ID" value="KAF2404014.1"/>
    <property type="molecule type" value="Genomic_DNA"/>
</dbReference>
<feature type="transmembrane region" description="Helical" evidence="7">
    <location>
        <begin position="415"/>
        <end position="435"/>
    </location>
</feature>
<organism evidence="9 10">
    <name type="scientific">Trichodelitschia bisporula</name>
    <dbReference type="NCBI Taxonomy" id="703511"/>
    <lineage>
        <taxon>Eukaryota</taxon>
        <taxon>Fungi</taxon>
        <taxon>Dikarya</taxon>
        <taxon>Ascomycota</taxon>
        <taxon>Pezizomycotina</taxon>
        <taxon>Dothideomycetes</taxon>
        <taxon>Dothideomycetes incertae sedis</taxon>
        <taxon>Phaeotrichales</taxon>
        <taxon>Phaeotrichaceae</taxon>
        <taxon>Trichodelitschia</taxon>
    </lineage>
</organism>
<feature type="transmembrane region" description="Helical" evidence="7">
    <location>
        <begin position="322"/>
        <end position="344"/>
    </location>
</feature>
<keyword evidence="4 7" id="KW-1133">Transmembrane helix</keyword>
<evidence type="ECO:0000256" key="5">
    <source>
        <dbReference type="ARBA" id="ARBA00023136"/>
    </source>
</evidence>
<feature type="transmembrane region" description="Helical" evidence="7">
    <location>
        <begin position="213"/>
        <end position="232"/>
    </location>
</feature>
<gene>
    <name evidence="9" type="ORF">EJ06DRAFT_536281</name>
</gene>
<dbReference type="GO" id="GO:0022857">
    <property type="term" value="F:transmembrane transporter activity"/>
    <property type="evidence" value="ECO:0007669"/>
    <property type="project" value="InterPro"/>
</dbReference>
<evidence type="ECO:0000256" key="1">
    <source>
        <dbReference type="ARBA" id="ARBA00004141"/>
    </source>
</evidence>
<dbReference type="InterPro" id="IPR020846">
    <property type="entry name" value="MFS_dom"/>
</dbReference>
<feature type="compositionally biased region" description="Basic and acidic residues" evidence="6">
    <location>
        <begin position="12"/>
        <end position="25"/>
    </location>
</feature>
<name>A0A6G1I758_9PEZI</name>
<dbReference type="InterPro" id="IPR010573">
    <property type="entry name" value="MFS_Str1/Tri12-like"/>
</dbReference>
<feature type="transmembrane region" description="Helical" evidence="7">
    <location>
        <begin position="97"/>
        <end position="117"/>
    </location>
</feature>
<comment type="subcellular location">
    <subcellularLocation>
        <location evidence="1">Membrane</location>
        <topology evidence="1">Multi-pass membrane protein</topology>
    </subcellularLocation>
</comment>
<feature type="transmembrane region" description="Helical" evidence="7">
    <location>
        <begin position="390"/>
        <end position="409"/>
    </location>
</feature>
<feature type="transmembrane region" description="Helical" evidence="7">
    <location>
        <begin position="364"/>
        <end position="383"/>
    </location>
</feature>
<sequence length="577" mass="62678">MATTEKSVSPPHSEHEHEHEKDVGEKVGTPHHAEEFPVKTDPEAAVNETDDKMTFKKIMALVAMAFLWTGSQIPVYLYGGIPPYIYGDIGGTDRWTWFILGNLFALGAVCPFVGSLSDLFGRRWVAIGGGILLIIGNIVTSTAHSMNTFIAGMAIAGAGAGINELTALAVTSELAPRRKRGIYVSALIFTIIPYCPSVLWAQLVAFYGSWRYIGLWCGVWAFIGVVLTFVFYHPPPVANPQGLTRREILSRVDYIGAALSIPGLLLFLAAIQWGGYQYSWGSAHVIAPLVLGIILIIAFVVYEAKFARYPMFPGSILQEPRIMTLTLIITFISGSNFFSVLLFWPTQSYNVYGHDPWQVGIRNLALGFPIMAGACIVLALISITRGHIRSLMVVSCCFMTAGCGAFAALNRDNVWLAYILLIISGLGIGGIVVPASIISTIVCPDELIATVAALTLAIRVLGGAIGYSIYYNVFSEHFKTEATKKIGRAAVEMGIKDKKVIAGIIGLTAEGLIDHIHKLVPNEKAYEHVILAGQVAYAASYKYVYFVSIAFGAVSIICALFLGNIRKYMTHKVPVTL</sequence>
<evidence type="ECO:0000313" key="9">
    <source>
        <dbReference type="EMBL" id="KAF2404014.1"/>
    </source>
</evidence>
<dbReference type="PANTHER" id="PTHR23501">
    <property type="entry name" value="MAJOR FACILITATOR SUPERFAMILY"/>
    <property type="match status" value="1"/>
</dbReference>
<dbReference type="InterPro" id="IPR036259">
    <property type="entry name" value="MFS_trans_sf"/>
</dbReference>
<feature type="transmembrane region" description="Helical" evidence="7">
    <location>
        <begin position="149"/>
        <end position="170"/>
    </location>
</feature>
<evidence type="ECO:0000256" key="3">
    <source>
        <dbReference type="ARBA" id="ARBA00022692"/>
    </source>
</evidence>
<evidence type="ECO:0000256" key="2">
    <source>
        <dbReference type="ARBA" id="ARBA00022448"/>
    </source>
</evidence>
<evidence type="ECO:0000259" key="8">
    <source>
        <dbReference type="PROSITE" id="PS50850"/>
    </source>
</evidence>
<accession>A0A6G1I758</accession>
<evidence type="ECO:0000256" key="6">
    <source>
        <dbReference type="SAM" id="MobiDB-lite"/>
    </source>
</evidence>
<reference evidence="9" key="1">
    <citation type="journal article" date="2020" name="Stud. Mycol.">
        <title>101 Dothideomycetes genomes: a test case for predicting lifestyles and emergence of pathogens.</title>
        <authorList>
            <person name="Haridas S."/>
            <person name="Albert R."/>
            <person name="Binder M."/>
            <person name="Bloem J."/>
            <person name="Labutti K."/>
            <person name="Salamov A."/>
            <person name="Andreopoulos B."/>
            <person name="Baker S."/>
            <person name="Barry K."/>
            <person name="Bills G."/>
            <person name="Bluhm B."/>
            <person name="Cannon C."/>
            <person name="Castanera R."/>
            <person name="Culley D."/>
            <person name="Daum C."/>
            <person name="Ezra D."/>
            <person name="Gonzalez J."/>
            <person name="Henrissat B."/>
            <person name="Kuo A."/>
            <person name="Liang C."/>
            <person name="Lipzen A."/>
            <person name="Lutzoni F."/>
            <person name="Magnuson J."/>
            <person name="Mondo S."/>
            <person name="Nolan M."/>
            <person name="Ohm R."/>
            <person name="Pangilinan J."/>
            <person name="Park H.-J."/>
            <person name="Ramirez L."/>
            <person name="Alfaro M."/>
            <person name="Sun H."/>
            <person name="Tritt A."/>
            <person name="Yoshinaga Y."/>
            <person name="Zwiers L.-H."/>
            <person name="Turgeon B."/>
            <person name="Goodwin S."/>
            <person name="Spatafora J."/>
            <person name="Crous P."/>
            <person name="Grigoriev I."/>
        </authorList>
    </citation>
    <scope>NUCLEOTIDE SEQUENCE</scope>
    <source>
        <strain evidence="9">CBS 262.69</strain>
    </source>
</reference>
<evidence type="ECO:0000256" key="7">
    <source>
        <dbReference type="SAM" id="Phobius"/>
    </source>
</evidence>
<keyword evidence="3 7" id="KW-0812">Transmembrane</keyword>
<dbReference type="AlphaFoldDB" id="A0A6G1I758"/>
<dbReference type="GO" id="GO:0005886">
    <property type="term" value="C:plasma membrane"/>
    <property type="evidence" value="ECO:0007669"/>
    <property type="project" value="TreeGrafter"/>
</dbReference>
<feature type="transmembrane region" description="Helical" evidence="7">
    <location>
        <begin position="58"/>
        <end position="77"/>
    </location>
</feature>
<keyword evidence="2" id="KW-0813">Transport</keyword>
<keyword evidence="10" id="KW-1185">Reference proteome</keyword>